<keyword evidence="8" id="KW-1185">Reference proteome</keyword>
<keyword evidence="4 6" id="KW-1133">Transmembrane helix</keyword>
<reference evidence="7 8" key="1">
    <citation type="submission" date="2019-07" db="EMBL/GenBank/DDBJ databases">
        <title>Qingshengfaniella alkalisoli gen. nov., sp. nov., isolated from saline soil.</title>
        <authorList>
            <person name="Xu L."/>
            <person name="Huang X.-X."/>
            <person name="Sun J.-Q."/>
        </authorList>
    </citation>
    <scope>NUCLEOTIDE SEQUENCE [LARGE SCALE GENOMIC DNA]</scope>
    <source>
        <strain evidence="7 8">DSM 27279</strain>
    </source>
</reference>
<evidence type="ECO:0000256" key="6">
    <source>
        <dbReference type="SAM" id="Phobius"/>
    </source>
</evidence>
<comment type="caution">
    <text evidence="7">The sequence shown here is derived from an EMBL/GenBank/DDBJ whole genome shotgun (WGS) entry which is preliminary data.</text>
</comment>
<keyword evidence="5 6" id="KW-0472">Membrane</keyword>
<dbReference type="PANTHER" id="PTHR30086">
    <property type="entry name" value="ARGININE EXPORTER PROTEIN ARGO"/>
    <property type="match status" value="1"/>
</dbReference>
<evidence type="ECO:0000256" key="4">
    <source>
        <dbReference type="ARBA" id="ARBA00022989"/>
    </source>
</evidence>
<dbReference type="InterPro" id="IPR001123">
    <property type="entry name" value="LeuE-type"/>
</dbReference>
<keyword evidence="3 6" id="KW-0812">Transmembrane</keyword>
<evidence type="ECO:0000256" key="3">
    <source>
        <dbReference type="ARBA" id="ARBA00022692"/>
    </source>
</evidence>
<dbReference type="GO" id="GO:0015171">
    <property type="term" value="F:amino acid transmembrane transporter activity"/>
    <property type="evidence" value="ECO:0007669"/>
    <property type="project" value="TreeGrafter"/>
</dbReference>
<dbReference type="GO" id="GO:0005886">
    <property type="term" value="C:plasma membrane"/>
    <property type="evidence" value="ECO:0007669"/>
    <property type="project" value="UniProtKB-SubCell"/>
</dbReference>
<proteinExistence type="predicted"/>
<feature type="transmembrane region" description="Helical" evidence="6">
    <location>
        <begin position="179"/>
        <end position="196"/>
    </location>
</feature>
<evidence type="ECO:0000256" key="2">
    <source>
        <dbReference type="ARBA" id="ARBA00022475"/>
    </source>
</evidence>
<evidence type="ECO:0000256" key="1">
    <source>
        <dbReference type="ARBA" id="ARBA00004651"/>
    </source>
</evidence>
<comment type="subcellular location">
    <subcellularLocation>
        <location evidence="1">Cell membrane</location>
        <topology evidence="1">Multi-pass membrane protein</topology>
    </subcellularLocation>
</comment>
<dbReference type="Proteomes" id="UP000318405">
    <property type="component" value="Unassembled WGS sequence"/>
</dbReference>
<dbReference type="RefSeq" id="WP_143947420.1">
    <property type="nucleotide sequence ID" value="NZ_BAABMB010000002.1"/>
</dbReference>
<organism evidence="7 8">
    <name type="scientific">Verticiella sediminum</name>
    <dbReference type="NCBI Taxonomy" id="1247510"/>
    <lineage>
        <taxon>Bacteria</taxon>
        <taxon>Pseudomonadati</taxon>
        <taxon>Pseudomonadota</taxon>
        <taxon>Betaproteobacteria</taxon>
        <taxon>Burkholderiales</taxon>
        <taxon>Alcaligenaceae</taxon>
        <taxon>Verticiella</taxon>
    </lineage>
</organism>
<dbReference type="PANTHER" id="PTHR30086:SF20">
    <property type="entry name" value="ARGININE EXPORTER PROTEIN ARGO-RELATED"/>
    <property type="match status" value="1"/>
</dbReference>
<keyword evidence="2" id="KW-1003">Cell membrane</keyword>
<dbReference type="OrthoDB" id="9812084at2"/>
<sequence length="202" mass="21654">MQTALLLPVVTFSLAMSITPGPNNIMLTASGLNFGFRRTLPHMVGISAGVVAMMLAVGLILGDLFARWPWMHDALKYGGGAYLLYLAWQIARAGGPDQGEARGAPFTFWQAAAFQWVNPKAWIMVVGTVAAFVPPEQYHAHLLMVATVMGMVNLPAIAVWAGAGALLRNLLRDPRAVRWFNVSMAALLVASLYPALAPAAPL</sequence>
<protein>
    <submittedName>
        <fullName evidence="7">LysE family translocator</fullName>
    </submittedName>
</protein>
<dbReference type="Pfam" id="PF01810">
    <property type="entry name" value="LysE"/>
    <property type="match status" value="1"/>
</dbReference>
<evidence type="ECO:0000313" key="8">
    <source>
        <dbReference type="Proteomes" id="UP000318405"/>
    </source>
</evidence>
<gene>
    <name evidence="7" type="ORF">FOZ76_06945</name>
</gene>
<feature type="transmembrane region" description="Helical" evidence="6">
    <location>
        <begin position="41"/>
        <end position="62"/>
    </location>
</feature>
<dbReference type="AlphaFoldDB" id="A0A556AVS1"/>
<evidence type="ECO:0000256" key="5">
    <source>
        <dbReference type="ARBA" id="ARBA00023136"/>
    </source>
</evidence>
<name>A0A556AVS1_9BURK</name>
<feature type="transmembrane region" description="Helical" evidence="6">
    <location>
        <begin position="142"/>
        <end position="167"/>
    </location>
</feature>
<accession>A0A556AVS1</accession>
<evidence type="ECO:0000313" key="7">
    <source>
        <dbReference type="EMBL" id="TSH97053.1"/>
    </source>
</evidence>
<dbReference type="EMBL" id="VLTJ01000011">
    <property type="protein sequence ID" value="TSH97053.1"/>
    <property type="molecule type" value="Genomic_DNA"/>
</dbReference>
<dbReference type="GO" id="GO:0033228">
    <property type="term" value="P:cysteine export across plasma membrane"/>
    <property type="evidence" value="ECO:0007669"/>
    <property type="project" value="TreeGrafter"/>
</dbReference>